<comment type="caution">
    <text evidence="3">The sequence shown here is derived from an EMBL/GenBank/DDBJ whole genome shotgun (WGS) entry which is preliminary data.</text>
</comment>
<keyword evidence="4" id="KW-1185">Reference proteome</keyword>
<evidence type="ECO:0000256" key="1">
    <source>
        <dbReference type="SAM" id="MobiDB-lite"/>
    </source>
</evidence>
<dbReference type="Proteomes" id="UP001160301">
    <property type="component" value="Unassembled WGS sequence"/>
</dbReference>
<evidence type="ECO:0000313" key="4">
    <source>
        <dbReference type="Proteomes" id="UP001160301"/>
    </source>
</evidence>
<sequence>MNETLRDVCGVWAPRNNLVLRISTLAGSSQPGPASRPENPRAGLEIGPLFDDYVFPVLKVLAVGLLGRERRIGLWGALILSMFLTPIGGLLVTLLSGPPPSSPDAEAPRHREARDGA</sequence>
<proteinExistence type="predicted"/>
<keyword evidence="2" id="KW-0472">Membrane</keyword>
<protein>
    <submittedName>
        <fullName evidence="3">Uncharacterized protein</fullName>
    </submittedName>
</protein>
<gene>
    <name evidence="3" type="ORF">QHF89_00430</name>
</gene>
<keyword evidence="2" id="KW-1133">Transmembrane helix</keyword>
<feature type="compositionally biased region" description="Basic and acidic residues" evidence="1">
    <location>
        <begin position="106"/>
        <end position="117"/>
    </location>
</feature>
<organism evidence="3 4">
    <name type="scientific">Polyangium sorediatum</name>
    <dbReference type="NCBI Taxonomy" id="889274"/>
    <lineage>
        <taxon>Bacteria</taxon>
        <taxon>Pseudomonadati</taxon>
        <taxon>Myxococcota</taxon>
        <taxon>Polyangia</taxon>
        <taxon>Polyangiales</taxon>
        <taxon>Polyangiaceae</taxon>
        <taxon>Polyangium</taxon>
    </lineage>
</organism>
<evidence type="ECO:0000313" key="3">
    <source>
        <dbReference type="EMBL" id="MDI1427934.1"/>
    </source>
</evidence>
<accession>A0ABT6NI04</accession>
<evidence type="ECO:0000256" key="2">
    <source>
        <dbReference type="SAM" id="Phobius"/>
    </source>
</evidence>
<name>A0ABT6NI04_9BACT</name>
<dbReference type="EMBL" id="JARZHI010000001">
    <property type="protein sequence ID" value="MDI1427934.1"/>
    <property type="molecule type" value="Genomic_DNA"/>
</dbReference>
<keyword evidence="2" id="KW-0812">Transmembrane</keyword>
<feature type="region of interest" description="Disordered" evidence="1">
    <location>
        <begin position="98"/>
        <end position="117"/>
    </location>
</feature>
<feature type="transmembrane region" description="Helical" evidence="2">
    <location>
        <begin position="72"/>
        <end position="95"/>
    </location>
</feature>
<dbReference type="RefSeq" id="WP_136965125.1">
    <property type="nucleotide sequence ID" value="NZ_JARZHI010000001.1"/>
</dbReference>
<reference evidence="3 4" key="1">
    <citation type="submission" date="2023-04" db="EMBL/GenBank/DDBJ databases">
        <title>The genome sequence of Polyangium sorediatum DSM14670.</title>
        <authorList>
            <person name="Zhang X."/>
        </authorList>
    </citation>
    <scope>NUCLEOTIDE SEQUENCE [LARGE SCALE GENOMIC DNA]</scope>
    <source>
        <strain evidence="3 4">DSM 14670</strain>
    </source>
</reference>